<dbReference type="InterPro" id="IPR035965">
    <property type="entry name" value="PAS-like_dom_sf"/>
</dbReference>
<reference evidence="5 6" key="1">
    <citation type="journal article" date="2018" name="Nat. Biotechnol.">
        <title>A standardized bacterial taxonomy based on genome phylogeny substantially revises the tree of life.</title>
        <authorList>
            <person name="Parks D.H."/>
            <person name="Chuvochina M."/>
            <person name="Waite D.W."/>
            <person name="Rinke C."/>
            <person name="Skarshewski A."/>
            <person name="Chaumeil P.A."/>
            <person name="Hugenholtz P."/>
        </authorList>
    </citation>
    <scope>NUCLEOTIDE SEQUENCE [LARGE SCALE GENOMIC DNA]</scope>
    <source>
        <strain evidence="5">UBA12529</strain>
    </source>
</reference>
<dbReference type="InterPro" id="IPR051257">
    <property type="entry name" value="Diverse_CBS-Domain"/>
</dbReference>
<dbReference type="SMART" id="SM00116">
    <property type="entry name" value="CBS"/>
    <property type="match status" value="1"/>
</dbReference>
<dbReference type="SUPFAM" id="SSF55785">
    <property type="entry name" value="PYP-like sensor domain (PAS domain)"/>
    <property type="match status" value="1"/>
</dbReference>
<feature type="non-terminal residue" evidence="5">
    <location>
        <position position="420"/>
    </location>
</feature>
<evidence type="ECO:0000313" key="5">
    <source>
        <dbReference type="EMBL" id="HAA84119.1"/>
    </source>
</evidence>
<dbReference type="Pfam" id="PF00571">
    <property type="entry name" value="CBS"/>
    <property type="match status" value="2"/>
</dbReference>
<dbReference type="Proteomes" id="UP000257240">
    <property type="component" value="Unassembled WGS sequence"/>
</dbReference>
<dbReference type="PANTHER" id="PTHR43080:SF2">
    <property type="entry name" value="CBS DOMAIN-CONTAINING PROTEIN"/>
    <property type="match status" value="1"/>
</dbReference>
<dbReference type="EMBL" id="DLVE01000065">
    <property type="protein sequence ID" value="HAA84119.1"/>
    <property type="molecule type" value="Genomic_DNA"/>
</dbReference>
<evidence type="ECO:0000259" key="3">
    <source>
        <dbReference type="PROSITE" id="PS50112"/>
    </source>
</evidence>
<dbReference type="InterPro" id="IPR000014">
    <property type="entry name" value="PAS"/>
</dbReference>
<dbReference type="InterPro" id="IPR000644">
    <property type="entry name" value="CBS_dom"/>
</dbReference>
<proteinExistence type="predicted"/>
<feature type="domain" description="CBS" evidence="4">
    <location>
        <begin position="36"/>
        <end position="92"/>
    </location>
</feature>
<dbReference type="PROSITE" id="PS51371">
    <property type="entry name" value="CBS"/>
    <property type="match status" value="1"/>
</dbReference>
<dbReference type="PANTHER" id="PTHR43080">
    <property type="entry name" value="CBS DOMAIN-CONTAINING PROTEIN CBSX3, MITOCHONDRIAL"/>
    <property type="match status" value="1"/>
</dbReference>
<dbReference type="Gene3D" id="3.10.580.10">
    <property type="entry name" value="CBS-domain"/>
    <property type="match status" value="1"/>
</dbReference>
<dbReference type="InterPro" id="IPR046342">
    <property type="entry name" value="CBS_dom_sf"/>
</dbReference>
<dbReference type="AlphaFoldDB" id="A0A3B8N4L6"/>
<evidence type="ECO:0000313" key="6">
    <source>
        <dbReference type="Proteomes" id="UP000257240"/>
    </source>
</evidence>
<name>A0A3B8N4L6_9BACT</name>
<organism evidence="5 6">
    <name type="scientific">Thermodesulfobacterium commune</name>
    <dbReference type="NCBI Taxonomy" id="1741"/>
    <lineage>
        <taxon>Bacteria</taxon>
        <taxon>Pseudomonadati</taxon>
        <taxon>Thermodesulfobacteriota</taxon>
        <taxon>Thermodesulfobacteria</taxon>
        <taxon>Thermodesulfobacteriales</taxon>
        <taxon>Thermodesulfobacteriaceae</taxon>
        <taxon>Thermodesulfobacterium</taxon>
    </lineage>
</organism>
<dbReference type="Pfam" id="PF13426">
    <property type="entry name" value="PAS_9"/>
    <property type="match status" value="1"/>
</dbReference>
<sequence length="420" mass="48405">MPIVDENKKPVGILTEKDFIFKLELSNLSEKIGNVALKEVYTASKSDPISQLKLKFKNLKVNHLVIVDEEGRAVGIISTRDLLGMAKETYASYMENKFRQAKDLLYILPEIVLEILDLGYEQVIYWGSAKAHEIFGETIDEKSVLEIFDQEDWYRVFGKLKKLNKVHKETIKSLNGHIFEVSGSYLKLHLEGEGKIHLVLRDITHNHRYLTELKSHAEFIQKLINSIDSLILVIDPEDGTFKFYNHTVLSCLGYDQKEMAYKTIYDIVYLPYQQIKTNLRMVTNEGKEIKGERLYLSKNKEKIPVETYAFRLILDKSYVAISSKLKPIYQLETLNKELSLCKSQKEALSVLSKYLLNFIDTLQFLEISPETGEILSTYVEGDQDLWKGCIENKAKECKAYSHGILIEKTEILCPKVKAEK</sequence>
<dbReference type="CDD" id="cd00130">
    <property type="entry name" value="PAS"/>
    <property type="match status" value="1"/>
</dbReference>
<feature type="domain" description="PAS" evidence="3">
    <location>
        <begin position="216"/>
        <end position="269"/>
    </location>
</feature>
<protein>
    <recommendedName>
        <fullName evidence="7">PAS domain S-box protein</fullName>
    </recommendedName>
</protein>
<comment type="caution">
    <text evidence="5">The sequence shown here is derived from an EMBL/GenBank/DDBJ whole genome shotgun (WGS) entry which is preliminary data.</text>
</comment>
<accession>A0A3B8N4L6</accession>
<keyword evidence="1 2" id="KW-0129">CBS domain</keyword>
<dbReference type="CDD" id="cd02205">
    <property type="entry name" value="CBS_pair_SF"/>
    <property type="match status" value="1"/>
</dbReference>
<evidence type="ECO:0000256" key="2">
    <source>
        <dbReference type="PROSITE-ProRule" id="PRU00703"/>
    </source>
</evidence>
<dbReference type="Gene3D" id="3.30.450.20">
    <property type="entry name" value="PAS domain"/>
    <property type="match status" value="1"/>
</dbReference>
<evidence type="ECO:0000256" key="1">
    <source>
        <dbReference type="ARBA" id="ARBA00023122"/>
    </source>
</evidence>
<dbReference type="SMART" id="SM00091">
    <property type="entry name" value="PAS"/>
    <property type="match status" value="1"/>
</dbReference>
<dbReference type="PROSITE" id="PS50112">
    <property type="entry name" value="PAS"/>
    <property type="match status" value="1"/>
</dbReference>
<evidence type="ECO:0008006" key="7">
    <source>
        <dbReference type="Google" id="ProtNLM"/>
    </source>
</evidence>
<gene>
    <name evidence="5" type="ORF">DCE01_04985</name>
</gene>
<dbReference type="SUPFAM" id="SSF54631">
    <property type="entry name" value="CBS-domain pair"/>
    <property type="match status" value="1"/>
</dbReference>
<evidence type="ECO:0000259" key="4">
    <source>
        <dbReference type="PROSITE" id="PS51371"/>
    </source>
</evidence>